<feature type="compositionally biased region" description="Acidic residues" evidence="1">
    <location>
        <begin position="409"/>
        <end position="419"/>
    </location>
</feature>
<keyword evidence="2" id="KW-0472">Membrane</keyword>
<dbReference type="InterPro" id="IPR036388">
    <property type="entry name" value="WH-like_DNA-bd_sf"/>
</dbReference>
<proteinExistence type="predicted"/>
<protein>
    <recommendedName>
        <fullName evidence="7">DEP domain-containing protein</fullName>
    </recommendedName>
</protein>
<dbReference type="Proteomes" id="UP001295423">
    <property type="component" value="Unassembled WGS sequence"/>
</dbReference>
<dbReference type="EMBL" id="CAKOGP040000236">
    <property type="protein sequence ID" value="CAJ1933051.1"/>
    <property type="molecule type" value="Genomic_DNA"/>
</dbReference>
<feature type="region of interest" description="Disordered" evidence="1">
    <location>
        <begin position="1103"/>
        <end position="1154"/>
    </location>
</feature>
<dbReference type="SUPFAM" id="SSF46785">
    <property type="entry name" value="Winged helix' DNA-binding domain"/>
    <property type="match status" value="1"/>
</dbReference>
<keyword evidence="2" id="KW-1133">Transmembrane helix</keyword>
<feature type="compositionally biased region" description="Basic and acidic residues" evidence="1">
    <location>
        <begin position="1145"/>
        <end position="1154"/>
    </location>
</feature>
<feature type="compositionally biased region" description="Basic and acidic residues" evidence="1">
    <location>
        <begin position="803"/>
        <end position="821"/>
    </location>
</feature>
<dbReference type="InterPro" id="IPR036390">
    <property type="entry name" value="WH_DNA-bd_sf"/>
</dbReference>
<dbReference type="CDD" id="cd04371">
    <property type="entry name" value="DEP"/>
    <property type="match status" value="1"/>
</dbReference>
<dbReference type="InterPro" id="IPR035892">
    <property type="entry name" value="C2_domain_sf"/>
</dbReference>
<evidence type="ECO:0000259" key="4">
    <source>
        <dbReference type="PROSITE" id="PS50186"/>
    </source>
</evidence>
<evidence type="ECO:0000259" key="3">
    <source>
        <dbReference type="PROSITE" id="PS50004"/>
    </source>
</evidence>
<evidence type="ECO:0000256" key="2">
    <source>
        <dbReference type="SAM" id="Phobius"/>
    </source>
</evidence>
<dbReference type="InterPro" id="IPR000591">
    <property type="entry name" value="DEP_dom"/>
</dbReference>
<feature type="region of interest" description="Disordered" evidence="1">
    <location>
        <begin position="389"/>
        <end position="434"/>
    </location>
</feature>
<evidence type="ECO:0000313" key="5">
    <source>
        <dbReference type="EMBL" id="CAJ1933051.1"/>
    </source>
</evidence>
<dbReference type="CDD" id="cd00030">
    <property type="entry name" value="C2"/>
    <property type="match status" value="1"/>
</dbReference>
<feature type="compositionally biased region" description="Basic and acidic residues" evidence="1">
    <location>
        <begin position="1103"/>
        <end position="1112"/>
    </location>
</feature>
<name>A0AAD2CFC1_9STRA</name>
<dbReference type="Pfam" id="PF00610">
    <property type="entry name" value="DEP"/>
    <property type="match status" value="1"/>
</dbReference>
<feature type="region of interest" description="Disordered" evidence="1">
    <location>
        <begin position="793"/>
        <end position="823"/>
    </location>
</feature>
<dbReference type="PROSITE" id="PS50004">
    <property type="entry name" value="C2"/>
    <property type="match status" value="1"/>
</dbReference>
<feature type="domain" description="C2" evidence="3">
    <location>
        <begin position="59"/>
        <end position="188"/>
    </location>
</feature>
<keyword evidence="2" id="KW-0812">Transmembrane</keyword>
<feature type="compositionally biased region" description="Gly residues" evidence="1">
    <location>
        <begin position="1118"/>
        <end position="1129"/>
    </location>
</feature>
<gene>
    <name evidence="5" type="ORF">CYCCA115_LOCUS3137</name>
</gene>
<keyword evidence="6" id="KW-1185">Reference proteome</keyword>
<dbReference type="SUPFAM" id="SSF49562">
    <property type="entry name" value="C2 domain (Calcium/lipid-binding domain, CaLB)"/>
    <property type="match status" value="1"/>
</dbReference>
<dbReference type="Pfam" id="PF00168">
    <property type="entry name" value="C2"/>
    <property type="match status" value="1"/>
</dbReference>
<reference evidence="5" key="1">
    <citation type="submission" date="2023-08" db="EMBL/GenBank/DDBJ databases">
        <authorList>
            <person name="Audoor S."/>
            <person name="Bilcke G."/>
        </authorList>
    </citation>
    <scope>NUCLEOTIDE SEQUENCE</scope>
</reference>
<feature type="transmembrane region" description="Helical" evidence="2">
    <location>
        <begin position="300"/>
        <end position="321"/>
    </location>
</feature>
<accession>A0AAD2CFC1</accession>
<evidence type="ECO:0008006" key="7">
    <source>
        <dbReference type="Google" id="ProtNLM"/>
    </source>
</evidence>
<dbReference type="InterPro" id="IPR000008">
    <property type="entry name" value="C2_dom"/>
</dbReference>
<dbReference type="PROSITE" id="PS50186">
    <property type="entry name" value="DEP"/>
    <property type="match status" value="1"/>
</dbReference>
<comment type="caution">
    <text evidence="5">The sequence shown here is derived from an EMBL/GenBank/DDBJ whole genome shotgun (WGS) entry which is preliminary data.</text>
</comment>
<dbReference type="GO" id="GO:0035556">
    <property type="term" value="P:intracellular signal transduction"/>
    <property type="evidence" value="ECO:0007669"/>
    <property type="project" value="InterPro"/>
</dbReference>
<sequence>MEDYKELIDEHVHYSQSLASVSQIEKLSQKRGKNPVNERFKVTPDTYYPNTYMNRNELRQEMNSKSVTYQDLRHFASEDIGQLHVEILQCFGLPTASAFREVSAFGIAVCGSHAFSTDVMPPVGNPMWLCKMQRAGIFPLTSAYQRLFVGIFDHVSTDKSSQRKDDFIGRVVIDIARLRPGCVYDITLPLRQSAHVFGREPRGAIRLRIHLHWESERAAVASYLPSLDDPHPIHSRLNPNEQHQIHCFDERAFRNVAQVVHGKDMQGKFSMSVMKATIREFNFLRIHYLRYLRKRELYNLRWWIHPFISGFVFVAWMHAIYANTVRYVPAHFVTFLLLHLYKNYVRYAIHCGHGFLGPSIEELFLALVYGTSDNPKKYIVPLNMEREEQPQDSIALGGKSTPSSSMEFDILDSDDDENDYQPKDASTKSQSSKGALNLEDDGAAIIPIRQIAEHMRQALPVRDYKSSLMKTYKDCFTGKEAVDFMLTHGYAHSRLDAVALGKRLASETKLFEHITRKYQFEDTSYRYQFVEYDSQTYVITGRKPRGERFFRLIGFLNDEDAEQERHMEFPFASEKDDPQFTVEESIVIRSLESKKEQEKLKRQKKKRRNSSDSFDFDVDDDDKTLLGGSDAISDHLFDGIVPSARSGLTASFRRDEMNQGIKQVSTEAATAMKSGLKKAQVYAHNRPFNRNRLASSKSSSGNSFRMSGFLDAGASVDYESYGDVIDVSQRQMGEAFVIEEKSLVKPPPQNINEKVDEGKGASFAKTVSDARHQMHDVLGHTFNDRIFKVNPFIHPKEDDSDDDRDRDRAIPRKDSSSEKKTPYQAMTDENNKILQIKRYSHSNQMVNRIGGVVQPVVEMLQIGVFLGRTIFNIYTWQDPIFSFWFAVLGPVLVVLLYIAPYRIIFGVAGAIFMGPHNWALRVYREKQPGYQPPDFDKIVRKKKVDKGLLDSQDQEFANCTIFSSAASGGNYEGHIDPKRLRTVVVPTSVLRYNHRFYEWPPEAKYARVYQSSAKELVRRARGQNHRGGEGTMRTIGENDAEGMFEYESVDSSEGDHTDSSSLLNVEIHRLSAGRVTRRPRRGSMIAINPRQFRKKVVALTDDMKKKGKDRINKIHPSRGGGGGMPGGAESGNSHSMKNRMKKKLRMWDSNKKHS</sequence>
<dbReference type="SMART" id="SM00049">
    <property type="entry name" value="DEP"/>
    <property type="match status" value="1"/>
</dbReference>
<evidence type="ECO:0000256" key="1">
    <source>
        <dbReference type="SAM" id="MobiDB-lite"/>
    </source>
</evidence>
<dbReference type="AlphaFoldDB" id="A0AAD2CFC1"/>
<evidence type="ECO:0000313" key="6">
    <source>
        <dbReference type="Proteomes" id="UP001295423"/>
    </source>
</evidence>
<organism evidence="5 6">
    <name type="scientific">Cylindrotheca closterium</name>
    <dbReference type="NCBI Taxonomy" id="2856"/>
    <lineage>
        <taxon>Eukaryota</taxon>
        <taxon>Sar</taxon>
        <taxon>Stramenopiles</taxon>
        <taxon>Ochrophyta</taxon>
        <taxon>Bacillariophyta</taxon>
        <taxon>Bacillariophyceae</taxon>
        <taxon>Bacillariophycidae</taxon>
        <taxon>Bacillariales</taxon>
        <taxon>Bacillariaceae</taxon>
        <taxon>Cylindrotheca</taxon>
    </lineage>
</organism>
<dbReference type="Gene3D" id="2.60.40.150">
    <property type="entry name" value="C2 domain"/>
    <property type="match status" value="1"/>
</dbReference>
<feature type="domain" description="DEP" evidence="4">
    <location>
        <begin position="455"/>
        <end position="531"/>
    </location>
</feature>
<dbReference type="Gene3D" id="1.10.10.10">
    <property type="entry name" value="Winged helix-like DNA-binding domain superfamily/Winged helix DNA-binding domain"/>
    <property type="match status" value="1"/>
</dbReference>
<feature type="transmembrane region" description="Helical" evidence="2">
    <location>
        <begin position="881"/>
        <end position="899"/>
    </location>
</feature>